<dbReference type="Gene3D" id="3.30.457.10">
    <property type="entry name" value="Copper amine oxidase-like, N-terminal domain"/>
    <property type="match status" value="2"/>
</dbReference>
<feature type="domain" description="MurNAc-LAA" evidence="3">
    <location>
        <begin position="307"/>
        <end position="424"/>
    </location>
</feature>
<dbReference type="PANTHER" id="PTHR30404:SF0">
    <property type="entry name" value="N-ACETYLMURAMOYL-L-ALANINE AMIDASE AMIC"/>
    <property type="match status" value="1"/>
</dbReference>
<dbReference type="Pfam" id="PF07833">
    <property type="entry name" value="Cu_amine_oxidN1"/>
    <property type="match status" value="1"/>
</dbReference>
<dbReference type="EMBL" id="JBEPMA010000001">
    <property type="protein sequence ID" value="MET3616547.1"/>
    <property type="molecule type" value="Genomic_DNA"/>
</dbReference>
<dbReference type="SUPFAM" id="SSF55383">
    <property type="entry name" value="Copper amine oxidase, domain N"/>
    <property type="match status" value="1"/>
</dbReference>
<dbReference type="SMART" id="SM00646">
    <property type="entry name" value="Ami_3"/>
    <property type="match status" value="1"/>
</dbReference>
<keyword evidence="1 4" id="KW-0378">Hydrolase</keyword>
<dbReference type="Proteomes" id="UP001549162">
    <property type="component" value="Unassembled WGS sequence"/>
</dbReference>
<keyword evidence="5" id="KW-1185">Reference proteome</keyword>
<feature type="region of interest" description="Disordered" evidence="2">
    <location>
        <begin position="180"/>
        <end position="205"/>
    </location>
</feature>
<dbReference type="RefSeq" id="WP_354366554.1">
    <property type="nucleotide sequence ID" value="NZ_JBEPMA010000001.1"/>
</dbReference>
<dbReference type="InterPro" id="IPR050695">
    <property type="entry name" value="N-acetylmuramoyl_amidase_3"/>
</dbReference>
<dbReference type="InterPro" id="IPR002508">
    <property type="entry name" value="MurNAc-LAA_cat"/>
</dbReference>
<feature type="compositionally biased region" description="Basic and acidic residues" evidence="2">
    <location>
        <begin position="196"/>
        <end position="205"/>
    </location>
</feature>
<protein>
    <submittedName>
        <fullName evidence="4">N-acetylmuramoyl-L-alanine amidase</fullName>
        <ecNumber evidence="4">3.5.1.28</ecNumber>
    </submittedName>
</protein>
<evidence type="ECO:0000259" key="3">
    <source>
        <dbReference type="SMART" id="SM00646"/>
    </source>
</evidence>
<sequence>MKKIFSIVLLITIIVINPIYASSNFSVSINNSIFKVKSASVKVNGEKLNPEFKPYIKNGRTFVPIRDITEKLGADVSWNNLNKSITISLDNNTIKMQVDSPTVFVNNKKINVGNDQAPQLALYQYPRKETKTMVPLRFISETFDYEVDWDNDEIMAAINTFKSANLTYEDKKSNIQKVSLNNNSSLNKNSNGYYQSKEEKNETNKLDKNIRGGRKEEVYDSLSLDLEDEKNNRIINEKLKVNGKLRIVIDPGHGGKDSGAIAADSKTLEKNLNLDVAEKLTSRLQQKGLDVILTRTRDEYIKLVDRASISNDNNSDLFLSIHFNSANNSDANGIEVLYASEKNVKIKDTVQKNFANCLQKALIKETGANDRGIINKPAIAVISKTKTVAALVELGFLSNEEELNKLKDEDYRNLLVSGLVNGIDTYIKNYTE</sequence>
<dbReference type="PANTHER" id="PTHR30404">
    <property type="entry name" value="N-ACETYLMURAMOYL-L-ALANINE AMIDASE"/>
    <property type="match status" value="1"/>
</dbReference>
<dbReference type="CDD" id="cd02696">
    <property type="entry name" value="MurNAc-LAA"/>
    <property type="match status" value="1"/>
</dbReference>
<comment type="caution">
    <text evidence="4">The sequence shown here is derived from an EMBL/GenBank/DDBJ whole genome shotgun (WGS) entry which is preliminary data.</text>
</comment>
<dbReference type="Pfam" id="PF01520">
    <property type="entry name" value="Amidase_3"/>
    <property type="match status" value="1"/>
</dbReference>
<evidence type="ECO:0000313" key="5">
    <source>
        <dbReference type="Proteomes" id="UP001549162"/>
    </source>
</evidence>
<evidence type="ECO:0000256" key="1">
    <source>
        <dbReference type="ARBA" id="ARBA00022801"/>
    </source>
</evidence>
<dbReference type="SUPFAM" id="SSF53187">
    <property type="entry name" value="Zn-dependent exopeptidases"/>
    <property type="match status" value="1"/>
</dbReference>
<evidence type="ECO:0000256" key="2">
    <source>
        <dbReference type="SAM" id="MobiDB-lite"/>
    </source>
</evidence>
<evidence type="ECO:0000313" key="4">
    <source>
        <dbReference type="EMBL" id="MET3616547.1"/>
    </source>
</evidence>
<proteinExistence type="predicted"/>
<dbReference type="Gene3D" id="3.40.630.40">
    <property type="entry name" value="Zn-dependent exopeptidases"/>
    <property type="match status" value="1"/>
</dbReference>
<name>A0ABV2J6Z7_9FIRM</name>
<gene>
    <name evidence="4" type="ORF">ABID14_000167</name>
</gene>
<dbReference type="InterPro" id="IPR012854">
    <property type="entry name" value="Cu_amine_oxidase-like_N"/>
</dbReference>
<organism evidence="4 5">
    <name type="scientific">Peptoniphilus olsenii</name>
    <dbReference type="NCBI Taxonomy" id="411570"/>
    <lineage>
        <taxon>Bacteria</taxon>
        <taxon>Bacillati</taxon>
        <taxon>Bacillota</taxon>
        <taxon>Tissierellia</taxon>
        <taxon>Tissierellales</taxon>
        <taxon>Peptoniphilaceae</taxon>
        <taxon>Peptoniphilus</taxon>
    </lineage>
</organism>
<reference evidence="4 5" key="1">
    <citation type="submission" date="2024-06" db="EMBL/GenBank/DDBJ databases">
        <title>Genomic Encyclopedia of Type Strains, Phase IV (KMG-IV): sequencing the most valuable type-strain genomes for metagenomic binning, comparative biology and taxonomic classification.</title>
        <authorList>
            <person name="Goeker M."/>
        </authorList>
    </citation>
    <scope>NUCLEOTIDE SEQUENCE [LARGE SCALE GENOMIC DNA]</scope>
    <source>
        <strain evidence="4 5">DSM 21460</strain>
    </source>
</reference>
<accession>A0ABV2J6Z7</accession>
<dbReference type="InterPro" id="IPR036582">
    <property type="entry name" value="Mao_N_sf"/>
</dbReference>
<dbReference type="EC" id="3.5.1.28" evidence="4"/>
<feature type="compositionally biased region" description="Low complexity" evidence="2">
    <location>
        <begin position="180"/>
        <end position="191"/>
    </location>
</feature>
<dbReference type="GO" id="GO:0008745">
    <property type="term" value="F:N-acetylmuramoyl-L-alanine amidase activity"/>
    <property type="evidence" value="ECO:0007669"/>
    <property type="project" value="UniProtKB-EC"/>
</dbReference>